<reference evidence="4 5" key="1">
    <citation type="submission" date="2020-08" db="EMBL/GenBank/DDBJ databases">
        <title>Genomic Encyclopedia of Type Strains, Phase III (KMG-III): the genomes of soil and plant-associated and newly described type strains.</title>
        <authorList>
            <person name="Whitman W."/>
        </authorList>
    </citation>
    <scope>NUCLEOTIDE SEQUENCE [LARGE SCALE GENOMIC DNA]</scope>
    <source>
        <strain evidence="4 5">CECT 3303</strain>
    </source>
</reference>
<feature type="domain" description="Putative zinc-finger" evidence="3">
    <location>
        <begin position="3"/>
        <end position="31"/>
    </location>
</feature>
<dbReference type="Proteomes" id="UP000562352">
    <property type="component" value="Unassembled WGS sequence"/>
</dbReference>
<dbReference type="RefSeq" id="WP_338048041.1">
    <property type="nucleotide sequence ID" value="NZ_BAAAWZ010000001.1"/>
</dbReference>
<keyword evidence="2" id="KW-0804">Transcription</keyword>
<name>A0A841DFK8_PLAVE</name>
<gene>
    <name evidence="4" type="ORF">FHS22_006390</name>
</gene>
<dbReference type="InterPro" id="IPR027383">
    <property type="entry name" value="Znf_put"/>
</dbReference>
<dbReference type="AlphaFoldDB" id="A0A841DFK8"/>
<comment type="caution">
    <text evidence="4">The sequence shown here is derived from an EMBL/GenBank/DDBJ whole genome shotgun (WGS) entry which is preliminary data.</text>
</comment>
<keyword evidence="1" id="KW-0805">Transcription regulation</keyword>
<evidence type="ECO:0000313" key="4">
    <source>
        <dbReference type="EMBL" id="MBB5967088.1"/>
    </source>
</evidence>
<evidence type="ECO:0000259" key="3">
    <source>
        <dbReference type="Pfam" id="PF13490"/>
    </source>
</evidence>
<dbReference type="Gene3D" id="1.10.10.1320">
    <property type="entry name" value="Anti-sigma factor, zinc-finger domain"/>
    <property type="match status" value="1"/>
</dbReference>
<proteinExistence type="predicted"/>
<protein>
    <submittedName>
        <fullName evidence="4">Anti-sigma factor RsiW</fullName>
    </submittedName>
</protein>
<evidence type="ECO:0000256" key="1">
    <source>
        <dbReference type="ARBA" id="ARBA00023015"/>
    </source>
</evidence>
<accession>A0A841DFK8</accession>
<dbReference type="Pfam" id="PF13490">
    <property type="entry name" value="zf-HC2"/>
    <property type="match status" value="1"/>
</dbReference>
<dbReference type="EMBL" id="JACHJJ010000029">
    <property type="protein sequence ID" value="MBB5967088.1"/>
    <property type="molecule type" value="Genomic_DNA"/>
</dbReference>
<evidence type="ECO:0000256" key="2">
    <source>
        <dbReference type="ARBA" id="ARBA00023163"/>
    </source>
</evidence>
<sequence length="71" mass="8004">MAELVTAYLDDALDAPVRRRMDEHLTCCAGCGRRLDQFRAVIGVLGTPPAEDLRGDVRDRLMSAFRDRRRG</sequence>
<evidence type="ECO:0000313" key="5">
    <source>
        <dbReference type="Proteomes" id="UP000562352"/>
    </source>
</evidence>
<keyword evidence="5" id="KW-1185">Reference proteome</keyword>
<organism evidence="4 5">
    <name type="scientific">Planomonospora venezuelensis</name>
    <dbReference type="NCBI Taxonomy" id="1999"/>
    <lineage>
        <taxon>Bacteria</taxon>
        <taxon>Bacillati</taxon>
        <taxon>Actinomycetota</taxon>
        <taxon>Actinomycetes</taxon>
        <taxon>Streptosporangiales</taxon>
        <taxon>Streptosporangiaceae</taxon>
        <taxon>Planomonospora</taxon>
    </lineage>
</organism>
<dbReference type="InterPro" id="IPR041916">
    <property type="entry name" value="Anti_sigma_zinc_sf"/>
</dbReference>